<dbReference type="Gene3D" id="3.30.200.20">
    <property type="entry name" value="Phosphorylase Kinase, domain 1"/>
    <property type="match status" value="1"/>
</dbReference>
<dbReference type="EMBL" id="LAZR01000666">
    <property type="protein sequence ID" value="KKN61224.1"/>
    <property type="molecule type" value="Genomic_DNA"/>
</dbReference>
<organism evidence="1">
    <name type="scientific">marine sediment metagenome</name>
    <dbReference type="NCBI Taxonomy" id="412755"/>
    <lineage>
        <taxon>unclassified sequences</taxon>
        <taxon>metagenomes</taxon>
        <taxon>ecological metagenomes</taxon>
    </lineage>
</organism>
<dbReference type="Pfam" id="PF03881">
    <property type="entry name" value="Fructosamin_kin"/>
    <property type="match status" value="1"/>
</dbReference>
<protein>
    <recommendedName>
        <fullName evidence="2">Protein kinase domain-containing protein</fullName>
    </recommendedName>
</protein>
<gene>
    <name evidence="1" type="ORF">LCGC14_0524140</name>
</gene>
<comment type="caution">
    <text evidence="1">The sequence shown here is derived from an EMBL/GenBank/DDBJ whole genome shotgun (WGS) entry which is preliminary data.</text>
</comment>
<evidence type="ECO:0000313" key="1">
    <source>
        <dbReference type="EMBL" id="KKN61224.1"/>
    </source>
</evidence>
<dbReference type="PIRSF" id="PIRSF006221">
    <property type="entry name" value="Ketosamine-3-kinase"/>
    <property type="match status" value="1"/>
</dbReference>
<accession>A0A0F9S2B0</accession>
<dbReference type="PANTHER" id="PTHR12149:SF8">
    <property type="entry name" value="PROTEIN-RIBULOSAMINE 3-KINASE"/>
    <property type="match status" value="1"/>
</dbReference>
<dbReference type="InterPro" id="IPR016477">
    <property type="entry name" value="Fructo-/Ketosamine-3-kinase"/>
</dbReference>
<dbReference type="Gene3D" id="3.90.1200.10">
    <property type="match status" value="1"/>
</dbReference>
<proteinExistence type="predicted"/>
<name>A0A0F9S2B0_9ZZZZ</name>
<dbReference type="InterPro" id="IPR011009">
    <property type="entry name" value="Kinase-like_dom_sf"/>
</dbReference>
<dbReference type="SUPFAM" id="SSF56112">
    <property type="entry name" value="Protein kinase-like (PK-like)"/>
    <property type="match status" value="1"/>
</dbReference>
<dbReference type="AlphaFoldDB" id="A0A0F9S2B0"/>
<sequence length="294" mass="33074">MTINIENIVHQIELTTGHVLNNYRLNPIGGGSINDAYQLHTDQYAYFVKLNRAQLSAMFEAEALGLAEMRALNCVRIPEVICHGQTAEHSYIVLEYIQLSRLSGQAYKLLGSQLAQLHRQQQPYYGWHINNTIGSTPQHNDREHDWLSFWQRHRLGQQLKFAAKNGFGGRLQDKGDKLLANLHLFFDTYTPAPALLHGDLWGGNAGADQHGNPVIFDPACYYGDRETDIAMTELFGGFGADFLAAYQAEYPLDAGYKTRKTLYNLYHILNHVNLFGSGYVGQAEAMLGQLLSEI</sequence>
<evidence type="ECO:0008006" key="2">
    <source>
        <dbReference type="Google" id="ProtNLM"/>
    </source>
</evidence>
<reference evidence="1" key="1">
    <citation type="journal article" date="2015" name="Nature">
        <title>Complex archaea that bridge the gap between prokaryotes and eukaryotes.</title>
        <authorList>
            <person name="Spang A."/>
            <person name="Saw J.H."/>
            <person name="Jorgensen S.L."/>
            <person name="Zaremba-Niedzwiedzka K."/>
            <person name="Martijn J."/>
            <person name="Lind A.E."/>
            <person name="van Eijk R."/>
            <person name="Schleper C."/>
            <person name="Guy L."/>
            <person name="Ettema T.J."/>
        </authorList>
    </citation>
    <scope>NUCLEOTIDE SEQUENCE</scope>
</reference>
<dbReference type="PANTHER" id="PTHR12149">
    <property type="entry name" value="FRUCTOSAMINE 3 KINASE-RELATED PROTEIN"/>
    <property type="match status" value="1"/>
</dbReference>